<dbReference type="EMBL" id="FRBL01000006">
    <property type="protein sequence ID" value="SHM03115.1"/>
    <property type="molecule type" value="Genomic_DNA"/>
</dbReference>
<dbReference type="PANTHER" id="PTHR11361:SF34">
    <property type="entry name" value="DNA MISMATCH REPAIR PROTEIN MSH1, MITOCHONDRIAL"/>
    <property type="match status" value="1"/>
</dbReference>
<dbReference type="SMART" id="SM00534">
    <property type="entry name" value="MUTSac"/>
    <property type="match status" value="1"/>
</dbReference>
<evidence type="ECO:0000256" key="3">
    <source>
        <dbReference type="ARBA" id="ARBA00023125"/>
    </source>
</evidence>
<gene>
    <name evidence="5" type="ORF">SAMN05444266_106132</name>
</gene>
<sequence>MPDIHDLNIRALIPVYDTTRNPDAREVLTSLLLELPGNPELIYKKQAVMKTLIHHGYHRTQLDYSPVDYGEVQAFLHRLGQIELPAAGDVVTRIFHYKTLRNDQYMLQGGLRQLIGFMDTADRYFSFINPAHFPDEFRRRLIIIQEIFRKMQLPARAVAARSGTFTAKEIRRLIQLFLHEITAGEWHIFWQTFNYWEAWLSLANAAVRMNMVFAEFTSGGFELKDFYHLLIKQPVRNSICTDASVLLLTGANMSGKSTLLKAMGCCVYLAHAGMPVPASVCRIPFYNGISAAINLRDDLQSGYSHFMMEVQQLKQTLHAAGGGDNCFAIFDELFRGTNADDATDISLQTIEGLVTSPKGFFIISTHLHALEGLLTPGPGWKAMHMACMLEEGLPRFAYQLQEGWGRLKIGRIIFEQEGLPAMLGQWKSLT</sequence>
<reference evidence="5 6" key="1">
    <citation type="submission" date="2016-11" db="EMBL/GenBank/DDBJ databases">
        <authorList>
            <person name="Jaros S."/>
            <person name="Januszkiewicz K."/>
            <person name="Wedrychowicz H."/>
        </authorList>
    </citation>
    <scope>NUCLEOTIDE SEQUENCE [LARGE SCALE GENOMIC DNA]</scope>
    <source>
        <strain evidence="5 6">DSM 27406</strain>
    </source>
</reference>
<dbReference type="InterPro" id="IPR000432">
    <property type="entry name" value="DNA_mismatch_repair_MutS_C"/>
</dbReference>
<dbReference type="GO" id="GO:0006298">
    <property type="term" value="P:mismatch repair"/>
    <property type="evidence" value="ECO:0007669"/>
    <property type="project" value="InterPro"/>
</dbReference>
<keyword evidence="3" id="KW-0238">DNA-binding</keyword>
<dbReference type="Pfam" id="PF00488">
    <property type="entry name" value="MutS_V"/>
    <property type="match status" value="1"/>
</dbReference>
<dbReference type="Gene3D" id="3.40.50.300">
    <property type="entry name" value="P-loop containing nucleotide triphosphate hydrolases"/>
    <property type="match status" value="1"/>
</dbReference>
<dbReference type="GO" id="GO:0030983">
    <property type="term" value="F:mismatched DNA binding"/>
    <property type="evidence" value="ECO:0007669"/>
    <property type="project" value="InterPro"/>
</dbReference>
<keyword evidence="2" id="KW-0067">ATP-binding</keyword>
<dbReference type="STRING" id="1419482.SAMN05444266_106132"/>
<dbReference type="InterPro" id="IPR045076">
    <property type="entry name" value="MutS"/>
</dbReference>
<dbReference type="Proteomes" id="UP000184420">
    <property type="component" value="Unassembled WGS sequence"/>
</dbReference>
<organism evidence="5 6">
    <name type="scientific">Chitinophaga jiangningensis</name>
    <dbReference type="NCBI Taxonomy" id="1419482"/>
    <lineage>
        <taxon>Bacteria</taxon>
        <taxon>Pseudomonadati</taxon>
        <taxon>Bacteroidota</taxon>
        <taxon>Chitinophagia</taxon>
        <taxon>Chitinophagales</taxon>
        <taxon>Chitinophagaceae</taxon>
        <taxon>Chitinophaga</taxon>
    </lineage>
</organism>
<evidence type="ECO:0000313" key="6">
    <source>
        <dbReference type="Proteomes" id="UP000184420"/>
    </source>
</evidence>
<keyword evidence="1" id="KW-0547">Nucleotide-binding</keyword>
<evidence type="ECO:0000256" key="2">
    <source>
        <dbReference type="ARBA" id="ARBA00022840"/>
    </source>
</evidence>
<dbReference type="GO" id="GO:0140664">
    <property type="term" value="F:ATP-dependent DNA damage sensor activity"/>
    <property type="evidence" value="ECO:0007669"/>
    <property type="project" value="InterPro"/>
</dbReference>
<dbReference type="GO" id="GO:0005524">
    <property type="term" value="F:ATP binding"/>
    <property type="evidence" value="ECO:0007669"/>
    <property type="project" value="UniProtKB-KW"/>
</dbReference>
<proteinExistence type="predicted"/>
<dbReference type="InterPro" id="IPR027417">
    <property type="entry name" value="P-loop_NTPase"/>
</dbReference>
<feature type="domain" description="DNA mismatch repair proteins mutS family" evidence="4">
    <location>
        <begin position="243"/>
        <end position="424"/>
    </location>
</feature>
<dbReference type="RefSeq" id="WP_073083065.1">
    <property type="nucleotide sequence ID" value="NZ_FRBL01000006.1"/>
</dbReference>
<evidence type="ECO:0000313" key="5">
    <source>
        <dbReference type="EMBL" id="SHM03115.1"/>
    </source>
</evidence>
<dbReference type="AlphaFoldDB" id="A0A1M7FGM1"/>
<dbReference type="PANTHER" id="PTHR11361">
    <property type="entry name" value="DNA MISMATCH REPAIR PROTEIN MUTS FAMILY MEMBER"/>
    <property type="match status" value="1"/>
</dbReference>
<keyword evidence="6" id="KW-1185">Reference proteome</keyword>
<name>A0A1M7FGM1_9BACT</name>
<accession>A0A1M7FGM1</accession>
<dbReference type="SUPFAM" id="SSF52540">
    <property type="entry name" value="P-loop containing nucleoside triphosphate hydrolases"/>
    <property type="match status" value="1"/>
</dbReference>
<protein>
    <submittedName>
        <fullName evidence="5">DNA mismatch repair protein MutS</fullName>
    </submittedName>
</protein>
<evidence type="ECO:0000256" key="1">
    <source>
        <dbReference type="ARBA" id="ARBA00022741"/>
    </source>
</evidence>
<evidence type="ECO:0000259" key="4">
    <source>
        <dbReference type="SMART" id="SM00534"/>
    </source>
</evidence>